<dbReference type="AlphaFoldDB" id="A0A229UW29"/>
<sequence length="163" mass="18967">MGFQHREEHTDENMLLVQANIDDMNPELCSYIGDCLFDAGANDVYWIPIIMKKGRPGVMLNVLLDERELEAVEEIIFRETTTIGLRYLRASCHRLGREFEKVTTPWGDIHVKIGYHRGELVQFAPEFKECEQAAKTHGVPLKLVYDEVRRNYLNRRAQDTVEE</sequence>
<dbReference type="PANTHER" id="PTHR36566:SF1">
    <property type="entry name" value="PYRIDINIUM-3,5-BISTHIOCARBOXYLIC ACID MONONUCLEOTIDE NICKEL INSERTION PROTEIN"/>
    <property type="match status" value="1"/>
</dbReference>
<evidence type="ECO:0000313" key="3">
    <source>
        <dbReference type="Proteomes" id="UP000215509"/>
    </source>
</evidence>
<evidence type="ECO:0000256" key="1">
    <source>
        <dbReference type="ARBA" id="ARBA00022596"/>
    </source>
</evidence>
<protein>
    <recommendedName>
        <fullName evidence="4">TIGR00299 family protein</fullName>
    </recommendedName>
</protein>
<gene>
    <name evidence="2" type="ORF">CF651_03990</name>
</gene>
<dbReference type="Pfam" id="PF01969">
    <property type="entry name" value="Ni_insertion"/>
    <property type="match status" value="1"/>
</dbReference>
<proteinExistence type="predicted"/>
<name>A0A229UW29_9BACL</name>
<keyword evidence="3" id="KW-1185">Reference proteome</keyword>
<reference evidence="2 3" key="1">
    <citation type="submission" date="2017-07" db="EMBL/GenBank/DDBJ databases">
        <title>Genome sequencing and assembly of Paenibacillus rigui.</title>
        <authorList>
            <person name="Mayilraj S."/>
        </authorList>
    </citation>
    <scope>NUCLEOTIDE SEQUENCE [LARGE SCALE GENOMIC DNA]</scope>
    <source>
        <strain evidence="2 3">JCM 16352</strain>
    </source>
</reference>
<dbReference type="RefSeq" id="WP_094013568.1">
    <property type="nucleotide sequence ID" value="NZ_NMQW01000003.1"/>
</dbReference>
<dbReference type="Proteomes" id="UP000215509">
    <property type="component" value="Unassembled WGS sequence"/>
</dbReference>
<keyword evidence="1" id="KW-0533">Nickel</keyword>
<dbReference type="EMBL" id="NMQW01000003">
    <property type="protein sequence ID" value="OXM87642.1"/>
    <property type="molecule type" value="Genomic_DNA"/>
</dbReference>
<organism evidence="2 3">
    <name type="scientific">Paenibacillus rigui</name>
    <dbReference type="NCBI Taxonomy" id="554312"/>
    <lineage>
        <taxon>Bacteria</taxon>
        <taxon>Bacillati</taxon>
        <taxon>Bacillota</taxon>
        <taxon>Bacilli</taxon>
        <taxon>Bacillales</taxon>
        <taxon>Paenibacillaceae</taxon>
        <taxon>Paenibacillus</taxon>
    </lineage>
</organism>
<dbReference type="InterPro" id="IPR002822">
    <property type="entry name" value="Ni_insertion"/>
</dbReference>
<evidence type="ECO:0008006" key="4">
    <source>
        <dbReference type="Google" id="ProtNLM"/>
    </source>
</evidence>
<comment type="caution">
    <text evidence="2">The sequence shown here is derived from an EMBL/GenBank/DDBJ whole genome shotgun (WGS) entry which is preliminary data.</text>
</comment>
<dbReference type="PANTHER" id="PTHR36566">
    <property type="entry name" value="NICKEL INSERTION PROTEIN-RELATED"/>
    <property type="match status" value="1"/>
</dbReference>
<accession>A0A229UW29</accession>
<dbReference type="OrthoDB" id="9765625at2"/>
<dbReference type="Gene3D" id="3.10.20.300">
    <property type="entry name" value="mk0293 like domain"/>
    <property type="match status" value="1"/>
</dbReference>
<dbReference type="Gene3D" id="3.30.70.1380">
    <property type="entry name" value="Transcriptional regulatory protein pf0864 domain like"/>
    <property type="match status" value="1"/>
</dbReference>
<evidence type="ECO:0000313" key="2">
    <source>
        <dbReference type="EMBL" id="OXM87642.1"/>
    </source>
</evidence>